<name>A5I643_CLOBH</name>
<comment type="function">
    <text evidence="9">Probably acts as a heme chaperone, transferring heme to an unknown acceptor. Binds one molecule of heme per monomer, possibly covalently. Binds 1 [4Fe-4S] cluster. The cluster is coordinated with 3 cysteines and an exchangeable S-adenosyl-L-methionine.</text>
</comment>
<dbReference type="PANTHER" id="PTHR13932">
    <property type="entry name" value="COPROPORPHYRINIGEN III OXIDASE"/>
    <property type="match status" value="1"/>
</dbReference>
<keyword evidence="9" id="KW-0963">Cytoplasm</keyword>
<gene>
    <name evidence="11" type="primary">hemN</name>
    <name evidence="11" type="ordered locus">CBO2962</name>
</gene>
<evidence type="ECO:0000256" key="3">
    <source>
        <dbReference type="ARBA" id="ARBA00022617"/>
    </source>
</evidence>
<dbReference type="InterPro" id="IPR058240">
    <property type="entry name" value="rSAM_sf"/>
</dbReference>
<dbReference type="CDD" id="cd01335">
    <property type="entry name" value="Radical_SAM"/>
    <property type="match status" value="1"/>
</dbReference>
<dbReference type="InterPro" id="IPR010723">
    <property type="entry name" value="HemN_C"/>
</dbReference>
<evidence type="ECO:0000256" key="1">
    <source>
        <dbReference type="ARBA" id="ARBA00006100"/>
    </source>
</evidence>
<dbReference type="SMART" id="SM00729">
    <property type="entry name" value="Elp3"/>
    <property type="match status" value="1"/>
</dbReference>
<dbReference type="AlphaFoldDB" id="A5I643"/>
<dbReference type="SFLD" id="SFLDF00562">
    <property type="entry name" value="HemN-like__clustered_with_heat"/>
    <property type="match status" value="1"/>
</dbReference>
<evidence type="ECO:0000259" key="10">
    <source>
        <dbReference type="PROSITE" id="PS51918"/>
    </source>
</evidence>
<keyword evidence="7 9" id="KW-0411">Iron-sulfur</keyword>
<evidence type="ECO:0000256" key="4">
    <source>
        <dbReference type="ARBA" id="ARBA00022691"/>
    </source>
</evidence>
<dbReference type="KEGG" id="cbo:CBO2962"/>
<evidence type="ECO:0000256" key="6">
    <source>
        <dbReference type="ARBA" id="ARBA00023004"/>
    </source>
</evidence>
<dbReference type="GO" id="GO:0006779">
    <property type="term" value="P:porphyrin-containing compound biosynthetic process"/>
    <property type="evidence" value="ECO:0000318"/>
    <property type="project" value="GO_Central"/>
</dbReference>
<dbReference type="InterPro" id="IPR007197">
    <property type="entry name" value="rSAM"/>
</dbReference>
<organism evidence="11 12">
    <name type="scientific">Clostridium botulinum (strain Hall / ATCC 3502 / NCTC 13319 / Type A)</name>
    <dbReference type="NCBI Taxonomy" id="441771"/>
    <lineage>
        <taxon>Bacteria</taxon>
        <taxon>Bacillati</taxon>
        <taxon>Bacillota</taxon>
        <taxon>Clostridia</taxon>
        <taxon>Eubacteriales</taxon>
        <taxon>Clostridiaceae</taxon>
        <taxon>Clostridium</taxon>
    </lineage>
</organism>
<dbReference type="SFLD" id="SFLDF00288">
    <property type="entry name" value="HemN-like__clustered_with_nucl"/>
    <property type="match status" value="1"/>
</dbReference>
<dbReference type="InterPro" id="IPR034505">
    <property type="entry name" value="Coproporphyrinogen-III_oxidase"/>
</dbReference>
<dbReference type="InterPro" id="IPR004559">
    <property type="entry name" value="HemW-like"/>
</dbReference>
<dbReference type="SUPFAM" id="SSF102114">
    <property type="entry name" value="Radical SAM enzymes"/>
    <property type="match status" value="1"/>
</dbReference>
<evidence type="ECO:0000256" key="8">
    <source>
        <dbReference type="ARBA" id="ARBA00023186"/>
    </source>
</evidence>
<keyword evidence="9" id="KW-0004">4Fe-4S</keyword>
<comment type="subcellular location">
    <subcellularLocation>
        <location evidence="9">Cytoplasm</location>
    </subcellularLocation>
</comment>
<keyword evidence="12" id="KW-1185">Reference proteome</keyword>
<dbReference type="PROSITE" id="PS51918">
    <property type="entry name" value="RADICAL_SAM"/>
    <property type="match status" value="1"/>
</dbReference>
<dbReference type="Proteomes" id="UP000001986">
    <property type="component" value="Chromosome"/>
</dbReference>
<keyword evidence="3 9" id="KW-0349">Heme</keyword>
<dbReference type="NCBIfam" id="TIGR00539">
    <property type="entry name" value="hemN_rel"/>
    <property type="match status" value="1"/>
</dbReference>
<protein>
    <recommendedName>
        <fullName evidence="2 9">Heme chaperone HemW</fullName>
    </recommendedName>
</protein>
<evidence type="ECO:0000256" key="2">
    <source>
        <dbReference type="ARBA" id="ARBA00017228"/>
    </source>
</evidence>
<dbReference type="PATRIC" id="fig|413999.7.peg.2941"/>
<keyword evidence="8 9" id="KW-0143">Chaperone</keyword>
<dbReference type="InterPro" id="IPR006638">
    <property type="entry name" value="Elp3/MiaA/NifB-like_rSAM"/>
</dbReference>
<evidence type="ECO:0000256" key="9">
    <source>
        <dbReference type="RuleBase" id="RU364116"/>
    </source>
</evidence>
<evidence type="ECO:0000256" key="7">
    <source>
        <dbReference type="ARBA" id="ARBA00023014"/>
    </source>
</evidence>
<dbReference type="SFLD" id="SFLDS00029">
    <property type="entry name" value="Radical_SAM"/>
    <property type="match status" value="1"/>
</dbReference>
<dbReference type="EMBL" id="AM412317">
    <property type="protein sequence ID" value="CAL84525.1"/>
    <property type="molecule type" value="Genomic_DNA"/>
</dbReference>
<proteinExistence type="inferred from homology"/>
<dbReference type="PANTHER" id="PTHR13932:SF5">
    <property type="entry name" value="RADICAL S-ADENOSYL METHIONINE DOMAIN-CONTAINING PROTEIN 1, MITOCHONDRIAL"/>
    <property type="match status" value="1"/>
</dbReference>
<keyword evidence="11" id="KW-0560">Oxidoreductase</keyword>
<dbReference type="GO" id="GO:0046872">
    <property type="term" value="F:metal ion binding"/>
    <property type="evidence" value="ECO:0007669"/>
    <property type="project" value="UniProtKB-UniRule"/>
</dbReference>
<accession>A5I643</accession>
<dbReference type="SFLD" id="SFLDG01065">
    <property type="entry name" value="anaerobic_coproporphyrinogen-I"/>
    <property type="match status" value="1"/>
</dbReference>
<evidence type="ECO:0000313" key="11">
    <source>
        <dbReference type="EMBL" id="CAL84525.1"/>
    </source>
</evidence>
<keyword evidence="6 9" id="KW-0408">Iron</keyword>
<dbReference type="Pfam" id="PF06969">
    <property type="entry name" value="HemN_C"/>
    <property type="match status" value="1"/>
</dbReference>
<dbReference type="GO" id="GO:0051539">
    <property type="term" value="F:4 iron, 4 sulfur cluster binding"/>
    <property type="evidence" value="ECO:0000318"/>
    <property type="project" value="GO_Central"/>
</dbReference>
<dbReference type="GO" id="GO:0004109">
    <property type="term" value="F:coproporphyrinogen oxidase activity"/>
    <property type="evidence" value="ECO:0007669"/>
    <property type="project" value="InterPro"/>
</dbReference>
<dbReference type="Gene3D" id="3.20.20.70">
    <property type="entry name" value="Aldolase class I"/>
    <property type="match status" value="1"/>
</dbReference>
<dbReference type="SFLD" id="SFLDG01082">
    <property type="entry name" value="B12-binding_domain_containing"/>
    <property type="match status" value="1"/>
</dbReference>
<keyword evidence="5 9" id="KW-0479">Metal-binding</keyword>
<reference evidence="11 12" key="1">
    <citation type="journal article" date="2007" name="Genome Res.">
        <title>Genome sequence of a proteolytic (Group I) Clostridium botulinum strain Hall A and comparative analysis of the clostridial genomes.</title>
        <authorList>
            <person name="Sebaihia M."/>
            <person name="Peck M.W."/>
            <person name="Minton N.P."/>
            <person name="Thomson N.R."/>
            <person name="Holden M.T.G."/>
            <person name="Mitchell W.J."/>
            <person name="Carter A.T."/>
            <person name="Bentley S.D."/>
            <person name="Mason D.R."/>
            <person name="Crossman L."/>
            <person name="Paul C.J."/>
            <person name="Ivens A."/>
            <person name="Wells-Bennik M.H.J."/>
            <person name="Davis I.J."/>
            <person name="Cerdeno-Tarraga A.M."/>
            <person name="Churcher C."/>
            <person name="Quail M.A."/>
            <person name="Chillingworth T."/>
            <person name="Feltwell T."/>
            <person name="Fraser A."/>
            <person name="Goodhead I."/>
            <person name="Hance Z."/>
            <person name="Jagels K."/>
            <person name="Larke N."/>
            <person name="Maddison M."/>
            <person name="Moule S."/>
            <person name="Mungall K."/>
            <person name="Norbertczak H."/>
            <person name="Rabbinowitsch E."/>
            <person name="Sanders M."/>
            <person name="Simmonds M."/>
            <person name="White B."/>
            <person name="Whithead S."/>
            <person name="Parkhill J."/>
        </authorList>
    </citation>
    <scope>NUCLEOTIDE SEQUENCE [LARGE SCALE GENOMIC DNA]</scope>
    <source>
        <strain evidence="12">Hall / ATCC 3502 / NCTC 13319 / Type A [Sanger]</strain>
    </source>
</reference>
<feature type="domain" description="Radical SAM core" evidence="10">
    <location>
        <begin position="7"/>
        <end position="239"/>
    </location>
</feature>
<dbReference type="Pfam" id="PF04055">
    <property type="entry name" value="Radical_SAM"/>
    <property type="match status" value="1"/>
</dbReference>
<dbReference type="HOGENOM" id="CLU_027579_1_1_9"/>
<sequence length="383" mass="44484">MLGLDREDKNKEVSLYIHIPFCMQKCSYCDFTSYSKKEDLMMEYVKALSKEIVNNTKNKIIKTIFIGGGTPTYLSLEALNILKNTLKTIDKKENIEFTVEGNPGTFTEKKLKLLKSMGVNRLSIGLQSSKNSLLKTLGRIHSFEDFAHSFKMARKEGFNNINVDLMFALPNQSLDDWKETLLTVVGLSPEHLSCYSLIIEEGTNFYNLYKNSLLKLPKEEEEREMYEYCIDFLKERGYLQYEISNFANPNKECRHNLVYWDLEDYIGCGVGAHSYVNNQRYENTSSIETYIKEINSNNLTQINFHINSQKENMEEFMFMGLRKTKGICIDDFQGRFGKNIIHIYGSVINKYKKLNLLIEKENRIYLSKEAVSISNTIFSDFLL</sequence>
<evidence type="ECO:0000313" key="12">
    <source>
        <dbReference type="Proteomes" id="UP000001986"/>
    </source>
</evidence>
<evidence type="ECO:0000256" key="5">
    <source>
        <dbReference type="ARBA" id="ARBA00022723"/>
    </source>
</evidence>
<comment type="similarity">
    <text evidence="1">Belongs to the anaerobic coproporphyrinogen-III oxidase family. HemW subfamily.</text>
</comment>
<dbReference type="InterPro" id="IPR013785">
    <property type="entry name" value="Aldolase_TIM"/>
</dbReference>
<keyword evidence="4 9" id="KW-0949">S-adenosyl-L-methionine</keyword>
<dbReference type="GO" id="GO:0005737">
    <property type="term" value="C:cytoplasm"/>
    <property type="evidence" value="ECO:0000318"/>
    <property type="project" value="GO_Central"/>
</dbReference>